<keyword evidence="1" id="KW-0812">Transmembrane</keyword>
<evidence type="ECO:0000256" key="1">
    <source>
        <dbReference type="SAM" id="Phobius"/>
    </source>
</evidence>
<protein>
    <recommendedName>
        <fullName evidence="4">Cold shock protein, CspA family</fullName>
    </recommendedName>
</protein>
<feature type="transmembrane region" description="Helical" evidence="1">
    <location>
        <begin position="154"/>
        <end position="175"/>
    </location>
</feature>
<feature type="transmembrane region" description="Helical" evidence="1">
    <location>
        <begin position="187"/>
        <end position="207"/>
    </location>
</feature>
<name>A0A217EGU4_9GAMM</name>
<dbReference type="Proteomes" id="UP000243463">
    <property type="component" value="Unassembled WGS sequence"/>
</dbReference>
<dbReference type="OrthoDB" id="72963at2"/>
<reference evidence="3" key="1">
    <citation type="submission" date="2017-06" db="EMBL/GenBank/DDBJ databases">
        <authorList>
            <person name="Varghese N."/>
            <person name="Submissions S."/>
        </authorList>
    </citation>
    <scope>NUCLEOTIDE SEQUENCE [LARGE SCALE GENOMIC DNA]</scope>
    <source>
        <strain evidence="3">ANC 5114</strain>
    </source>
</reference>
<dbReference type="RefSeq" id="WP_088823771.1">
    <property type="nucleotide sequence ID" value="NZ_FZLN01000003.1"/>
</dbReference>
<keyword evidence="3" id="KW-1185">Reference proteome</keyword>
<evidence type="ECO:0000313" key="3">
    <source>
        <dbReference type="Proteomes" id="UP000243463"/>
    </source>
</evidence>
<dbReference type="AlphaFoldDB" id="A0A217EGU4"/>
<feature type="transmembrane region" description="Helical" evidence="1">
    <location>
        <begin position="122"/>
        <end position="142"/>
    </location>
</feature>
<keyword evidence="1" id="KW-1133">Transmembrane helix</keyword>
<accession>A0A217EGU4</accession>
<keyword evidence="1" id="KW-0472">Membrane</keyword>
<dbReference type="EMBL" id="FZLN01000003">
    <property type="protein sequence ID" value="SNQ29723.1"/>
    <property type="molecule type" value="Genomic_DNA"/>
</dbReference>
<sequence>MRDQGRLIQWVEDEQSGLIQPNDSSKQPVYLSLKDFAKRGPRPIVGCALDYQVRIDEKGRFRASDVMYLTAKQSTAHQRTHLYRAAKQQNTSSSRLAPSTIAIIIYWIVILVLNSMGQLPNIWFSILFMAQIVIYFLSKPLVQHPVWSLSPRSIFIFVFSVFGGWPILVLMQNKLRLNTQSQPFKTLYIGTIALNILCTLWIVGATYPF</sequence>
<gene>
    <name evidence="2" type="ORF">SAMN05444584_1688</name>
</gene>
<organism evidence="2 3">
    <name type="scientific">Acinetobacter apis</name>
    <dbReference type="NCBI Taxonomy" id="1229165"/>
    <lineage>
        <taxon>Bacteria</taxon>
        <taxon>Pseudomonadati</taxon>
        <taxon>Pseudomonadota</taxon>
        <taxon>Gammaproteobacteria</taxon>
        <taxon>Moraxellales</taxon>
        <taxon>Moraxellaceae</taxon>
        <taxon>Acinetobacter</taxon>
    </lineage>
</organism>
<feature type="transmembrane region" description="Helical" evidence="1">
    <location>
        <begin position="96"/>
        <end position="116"/>
    </location>
</feature>
<evidence type="ECO:0008006" key="4">
    <source>
        <dbReference type="Google" id="ProtNLM"/>
    </source>
</evidence>
<evidence type="ECO:0000313" key="2">
    <source>
        <dbReference type="EMBL" id="SNQ29723.1"/>
    </source>
</evidence>
<proteinExistence type="predicted"/>